<proteinExistence type="predicted"/>
<dbReference type="PANTHER" id="PTHR35849:SF2">
    <property type="entry name" value="BLR2341 PROTEIN"/>
    <property type="match status" value="1"/>
</dbReference>
<dbReference type="Gene3D" id="3.30.750.24">
    <property type="entry name" value="STAS domain"/>
    <property type="match status" value="1"/>
</dbReference>
<dbReference type="OrthoDB" id="9796076at2"/>
<dbReference type="PANTHER" id="PTHR35849">
    <property type="entry name" value="BLR2341 PROTEIN"/>
    <property type="match status" value="1"/>
</dbReference>
<sequence length="111" mass="12113">MKTNVQIETTHERATLVSVKGSLELESALELRETLLQAISSAHLIMVKLARVTEVDGSGIACLLEAYQKAARLNKKFVLVDVSQTVSRYLETAQLGEVLCFAPDVSTAHTL</sequence>
<evidence type="ECO:0000313" key="3">
    <source>
        <dbReference type="Proteomes" id="UP000295304"/>
    </source>
</evidence>
<comment type="caution">
    <text evidence="2">The sequence shown here is derived from an EMBL/GenBank/DDBJ whole genome shotgun (WGS) entry which is preliminary data.</text>
</comment>
<organism evidence="2 3">
    <name type="scientific">Varunaivibrio sulfuroxidans</name>
    <dbReference type="NCBI Taxonomy" id="1773489"/>
    <lineage>
        <taxon>Bacteria</taxon>
        <taxon>Pseudomonadati</taxon>
        <taxon>Pseudomonadota</taxon>
        <taxon>Alphaproteobacteria</taxon>
        <taxon>Rhodospirillales</taxon>
        <taxon>Magnetovibrionaceae</taxon>
        <taxon>Varunaivibrio</taxon>
    </lineage>
</organism>
<evidence type="ECO:0000259" key="1">
    <source>
        <dbReference type="PROSITE" id="PS50801"/>
    </source>
</evidence>
<dbReference type="InterPro" id="IPR002645">
    <property type="entry name" value="STAS_dom"/>
</dbReference>
<protein>
    <submittedName>
        <fullName evidence="2">SpoIIAA-like anti-anti-sigma regulatory factor</fullName>
    </submittedName>
</protein>
<dbReference type="RefSeq" id="WP_132939535.1">
    <property type="nucleotide sequence ID" value="NZ_CP119676.1"/>
</dbReference>
<dbReference type="EMBL" id="SLZW01000008">
    <property type="protein sequence ID" value="TCS61231.1"/>
    <property type="molecule type" value="Genomic_DNA"/>
</dbReference>
<evidence type="ECO:0000313" key="2">
    <source>
        <dbReference type="EMBL" id="TCS61231.1"/>
    </source>
</evidence>
<gene>
    <name evidence="2" type="ORF">EDD55_10829</name>
</gene>
<reference evidence="2 3" key="1">
    <citation type="submission" date="2019-03" db="EMBL/GenBank/DDBJ databases">
        <title>Genomic Encyclopedia of Type Strains, Phase IV (KMG-IV): sequencing the most valuable type-strain genomes for metagenomic binning, comparative biology and taxonomic classification.</title>
        <authorList>
            <person name="Goeker M."/>
        </authorList>
    </citation>
    <scope>NUCLEOTIDE SEQUENCE [LARGE SCALE GENOMIC DNA]</scope>
    <source>
        <strain evidence="2 3">DSM 101688</strain>
    </source>
</reference>
<dbReference type="PROSITE" id="PS50801">
    <property type="entry name" value="STAS"/>
    <property type="match status" value="1"/>
</dbReference>
<name>A0A4V2UNA2_9PROT</name>
<dbReference type="SUPFAM" id="SSF52091">
    <property type="entry name" value="SpoIIaa-like"/>
    <property type="match status" value="1"/>
</dbReference>
<dbReference type="Pfam" id="PF01740">
    <property type="entry name" value="STAS"/>
    <property type="match status" value="1"/>
</dbReference>
<keyword evidence="3" id="KW-1185">Reference proteome</keyword>
<dbReference type="InterPro" id="IPR036513">
    <property type="entry name" value="STAS_dom_sf"/>
</dbReference>
<dbReference type="CDD" id="cd07043">
    <property type="entry name" value="STAS_anti-anti-sigma_factors"/>
    <property type="match status" value="1"/>
</dbReference>
<dbReference type="InterPro" id="IPR052746">
    <property type="entry name" value="MlaB_ABC_Transporter"/>
</dbReference>
<dbReference type="AlphaFoldDB" id="A0A4V2UNA2"/>
<accession>A0A4V2UNA2</accession>
<dbReference type="Proteomes" id="UP000295304">
    <property type="component" value="Unassembled WGS sequence"/>
</dbReference>
<feature type="domain" description="STAS" evidence="1">
    <location>
        <begin position="16"/>
        <end position="111"/>
    </location>
</feature>